<keyword evidence="3" id="KW-0443">Lipid metabolism</keyword>
<feature type="short sequence motif" description="GXGXXG" evidence="4">
    <location>
        <begin position="16"/>
        <end position="21"/>
    </location>
</feature>
<dbReference type="GO" id="GO:0047499">
    <property type="term" value="F:calcium-independent phospholipase A2 activity"/>
    <property type="evidence" value="ECO:0007669"/>
    <property type="project" value="TreeGrafter"/>
</dbReference>
<keyword evidence="1" id="KW-0378">Hydrolase</keyword>
<dbReference type="InterPro" id="IPR016035">
    <property type="entry name" value="Acyl_Trfase/lysoPLipase"/>
</dbReference>
<evidence type="ECO:0000313" key="6">
    <source>
        <dbReference type="EMBL" id="CCX04361.1"/>
    </source>
</evidence>
<dbReference type="GO" id="GO:0016042">
    <property type="term" value="P:lipid catabolic process"/>
    <property type="evidence" value="ECO:0007669"/>
    <property type="project" value="UniProtKB-KW"/>
</dbReference>
<dbReference type="OrthoDB" id="1658288at2759"/>
<keyword evidence="2" id="KW-0442">Lipid degradation</keyword>
<dbReference type="GO" id="GO:0046486">
    <property type="term" value="P:glycerolipid metabolic process"/>
    <property type="evidence" value="ECO:0007669"/>
    <property type="project" value="UniProtKB-ARBA"/>
</dbReference>
<dbReference type="OMA" id="TCVWIND"/>
<protein>
    <recommendedName>
        <fullName evidence="5">PNPLA domain-containing protein</fullName>
    </recommendedName>
</protein>
<sequence length="157" mass="17323">MSESPGRGLRLLSLDGGGIRGVSELVILHEIVIRVQAKRGLSKIPRPYKYFDLIGGTSTGGLIAIMLGRLRMSTAEALTAYGQISSIVFSAKKFFLQDGGFKATVLENAVQKIIMKYGEHHNKQEEILDLRHGSNGGKTCVWINDQWDWLPVITLIV</sequence>
<dbReference type="InterPro" id="IPR002641">
    <property type="entry name" value="PNPLA_dom"/>
</dbReference>
<dbReference type="STRING" id="1076935.U4KUF5"/>
<keyword evidence="7" id="KW-1185">Reference proteome</keyword>
<evidence type="ECO:0000256" key="4">
    <source>
        <dbReference type="PROSITE-ProRule" id="PRU01161"/>
    </source>
</evidence>
<dbReference type="Pfam" id="PF01734">
    <property type="entry name" value="Patatin"/>
    <property type="match status" value="1"/>
</dbReference>
<accession>U4KUF5</accession>
<feature type="short sequence motif" description="GXSXG" evidence="4">
    <location>
        <begin position="56"/>
        <end position="60"/>
    </location>
</feature>
<evidence type="ECO:0000256" key="2">
    <source>
        <dbReference type="ARBA" id="ARBA00022963"/>
    </source>
</evidence>
<feature type="domain" description="PNPLA" evidence="5">
    <location>
        <begin position="12"/>
        <end position="157"/>
    </location>
</feature>
<dbReference type="Gene3D" id="3.40.1090.10">
    <property type="entry name" value="Cytosolic phospholipase A2 catalytic domain"/>
    <property type="match status" value="1"/>
</dbReference>
<dbReference type="PANTHER" id="PTHR24185">
    <property type="entry name" value="CALCIUM-INDEPENDENT PHOSPHOLIPASE A2-GAMMA"/>
    <property type="match status" value="1"/>
</dbReference>
<dbReference type="PANTHER" id="PTHR24185:SF1">
    <property type="entry name" value="CALCIUM-INDEPENDENT PHOSPHOLIPASE A2-GAMMA"/>
    <property type="match status" value="1"/>
</dbReference>
<evidence type="ECO:0000259" key="5">
    <source>
        <dbReference type="PROSITE" id="PS51635"/>
    </source>
</evidence>
<reference evidence="6 7" key="1">
    <citation type="journal article" date="2013" name="PLoS Genet.">
        <title>The genome and development-dependent transcriptomes of Pyronema confluens: a window into fungal evolution.</title>
        <authorList>
            <person name="Traeger S."/>
            <person name="Altegoer F."/>
            <person name="Freitag M."/>
            <person name="Gabaldon T."/>
            <person name="Kempken F."/>
            <person name="Kumar A."/>
            <person name="Marcet-Houben M."/>
            <person name="Poggeler S."/>
            <person name="Stajich J.E."/>
            <person name="Nowrousian M."/>
        </authorList>
    </citation>
    <scope>NUCLEOTIDE SEQUENCE [LARGE SCALE GENOMIC DNA]</scope>
    <source>
        <strain evidence="7">CBS 100304</strain>
        <tissue evidence="6">Vegetative mycelium</tissue>
    </source>
</reference>
<evidence type="ECO:0000256" key="3">
    <source>
        <dbReference type="ARBA" id="ARBA00023098"/>
    </source>
</evidence>
<dbReference type="AlphaFoldDB" id="U4KUF5"/>
<dbReference type="eggNOG" id="KOG4231">
    <property type="taxonomic scope" value="Eukaryota"/>
</dbReference>
<dbReference type="Proteomes" id="UP000018144">
    <property type="component" value="Unassembled WGS sequence"/>
</dbReference>
<dbReference type="GO" id="GO:0016020">
    <property type="term" value="C:membrane"/>
    <property type="evidence" value="ECO:0007669"/>
    <property type="project" value="TreeGrafter"/>
</dbReference>
<name>U4KUF5_PYROM</name>
<dbReference type="SUPFAM" id="SSF52151">
    <property type="entry name" value="FabD/lysophospholipase-like"/>
    <property type="match status" value="1"/>
</dbReference>
<dbReference type="GO" id="GO:0019369">
    <property type="term" value="P:arachidonate metabolic process"/>
    <property type="evidence" value="ECO:0007669"/>
    <property type="project" value="TreeGrafter"/>
</dbReference>
<comment type="caution">
    <text evidence="4">Lacks conserved residue(s) required for the propagation of feature annotation.</text>
</comment>
<dbReference type="PROSITE" id="PS51635">
    <property type="entry name" value="PNPLA"/>
    <property type="match status" value="1"/>
</dbReference>
<proteinExistence type="predicted"/>
<evidence type="ECO:0000256" key="1">
    <source>
        <dbReference type="ARBA" id="ARBA00022801"/>
    </source>
</evidence>
<organism evidence="6 7">
    <name type="scientific">Pyronema omphalodes (strain CBS 100304)</name>
    <name type="common">Pyronema confluens</name>
    <dbReference type="NCBI Taxonomy" id="1076935"/>
    <lineage>
        <taxon>Eukaryota</taxon>
        <taxon>Fungi</taxon>
        <taxon>Dikarya</taxon>
        <taxon>Ascomycota</taxon>
        <taxon>Pezizomycotina</taxon>
        <taxon>Pezizomycetes</taxon>
        <taxon>Pezizales</taxon>
        <taxon>Pyronemataceae</taxon>
        <taxon>Pyronema</taxon>
    </lineage>
</organism>
<gene>
    <name evidence="6" type="ORF">PCON_01909</name>
</gene>
<dbReference type="EMBL" id="HF935199">
    <property type="protein sequence ID" value="CCX04361.1"/>
    <property type="molecule type" value="Genomic_DNA"/>
</dbReference>
<evidence type="ECO:0000313" key="7">
    <source>
        <dbReference type="Proteomes" id="UP000018144"/>
    </source>
</evidence>